<dbReference type="GO" id="GO:0005666">
    <property type="term" value="C:RNA polymerase III complex"/>
    <property type="evidence" value="ECO:0007669"/>
    <property type="project" value="InterPro"/>
</dbReference>
<comment type="subcellular location">
    <subcellularLocation>
        <location evidence="1">Nucleus</location>
    </subcellularLocation>
</comment>
<sequence length="148" mass="16595">MEIIKADSSMLSNYEVLAILNDQKTQRQANEVVGTREVAENLRTIEFEVQKYLGASPCLTQSPEQIAALKDAFAKYKLLKVELLQILNLRPKSPVELILVIEEFEERFTLADCTAMLKLIADALPRDDDVQMGNAESEGQQGLGHDMQ</sequence>
<accession>A0A9P6JBG7</accession>
<keyword evidence="6" id="KW-0539">Nucleus</keyword>
<evidence type="ECO:0000313" key="10">
    <source>
        <dbReference type="Proteomes" id="UP000749646"/>
    </source>
</evidence>
<evidence type="ECO:0000256" key="6">
    <source>
        <dbReference type="ARBA" id="ARBA00023242"/>
    </source>
</evidence>
<dbReference type="EMBL" id="JAAAHW010005747">
    <property type="protein sequence ID" value="KAF9966643.1"/>
    <property type="molecule type" value="Genomic_DNA"/>
</dbReference>
<keyword evidence="10" id="KW-1185">Reference proteome</keyword>
<comment type="caution">
    <text evidence="9">The sequence shown here is derived from an EMBL/GenBank/DDBJ whole genome shotgun (WGS) entry which is preliminary data.</text>
</comment>
<feature type="region of interest" description="Disordered" evidence="7">
    <location>
        <begin position="129"/>
        <end position="148"/>
    </location>
</feature>
<dbReference type="GO" id="GO:0006384">
    <property type="term" value="P:transcription initiation at RNA polymerase III promoter"/>
    <property type="evidence" value="ECO:0007669"/>
    <property type="project" value="InterPro"/>
</dbReference>
<feature type="non-terminal residue" evidence="9">
    <location>
        <position position="148"/>
    </location>
</feature>
<reference evidence="9" key="1">
    <citation type="journal article" date="2020" name="Fungal Divers.">
        <title>Resolving the Mortierellaceae phylogeny through synthesis of multi-gene phylogenetics and phylogenomics.</title>
        <authorList>
            <person name="Vandepol N."/>
            <person name="Liber J."/>
            <person name="Desiro A."/>
            <person name="Na H."/>
            <person name="Kennedy M."/>
            <person name="Barry K."/>
            <person name="Grigoriev I.V."/>
            <person name="Miller A.N."/>
            <person name="O'Donnell K."/>
            <person name="Stajich J.E."/>
            <person name="Bonito G."/>
        </authorList>
    </citation>
    <scope>NUCLEOTIDE SEQUENCE</scope>
    <source>
        <strain evidence="9">MES-2147</strain>
    </source>
</reference>
<dbReference type="Gene3D" id="1.20.1250.40">
    <property type="match status" value="1"/>
</dbReference>
<dbReference type="PANTHER" id="PTHR15561:SF0">
    <property type="entry name" value="DNA-DIRECTED RNA POLYMERASE III SUBUNIT RPC9"/>
    <property type="match status" value="1"/>
</dbReference>
<evidence type="ECO:0000313" key="9">
    <source>
        <dbReference type="EMBL" id="KAF9966643.1"/>
    </source>
</evidence>
<evidence type="ECO:0000256" key="1">
    <source>
        <dbReference type="ARBA" id="ARBA00004123"/>
    </source>
</evidence>
<dbReference type="Proteomes" id="UP000749646">
    <property type="component" value="Unassembled WGS sequence"/>
</dbReference>
<dbReference type="OrthoDB" id="1746530at2759"/>
<keyword evidence="5" id="KW-0804">Transcription</keyword>
<evidence type="ECO:0000256" key="3">
    <source>
        <dbReference type="ARBA" id="ARBA00016672"/>
    </source>
</evidence>
<dbReference type="SUPFAM" id="SSF47819">
    <property type="entry name" value="HRDC-like"/>
    <property type="match status" value="1"/>
</dbReference>
<name>A0A9P6JBG7_9FUNG</name>
<organism evidence="9 10">
    <name type="scientific">Modicella reniformis</name>
    <dbReference type="NCBI Taxonomy" id="1440133"/>
    <lineage>
        <taxon>Eukaryota</taxon>
        <taxon>Fungi</taxon>
        <taxon>Fungi incertae sedis</taxon>
        <taxon>Mucoromycota</taxon>
        <taxon>Mortierellomycotina</taxon>
        <taxon>Mortierellomycetes</taxon>
        <taxon>Mortierellales</taxon>
        <taxon>Mortierellaceae</taxon>
        <taxon>Modicella</taxon>
    </lineage>
</organism>
<dbReference type="InterPro" id="IPR010997">
    <property type="entry name" value="HRDC-like_sf"/>
</dbReference>
<comment type="similarity">
    <text evidence="2">Belongs to the eukaryotic RPC9 RNA polymerase subunit family.</text>
</comment>
<proteinExistence type="inferred from homology"/>
<dbReference type="Pfam" id="PF03874">
    <property type="entry name" value="RNA_pol_Rpb4"/>
    <property type="match status" value="1"/>
</dbReference>
<dbReference type="AlphaFoldDB" id="A0A9P6JBG7"/>
<evidence type="ECO:0000256" key="5">
    <source>
        <dbReference type="ARBA" id="ARBA00023163"/>
    </source>
</evidence>
<dbReference type="InterPro" id="IPR038324">
    <property type="entry name" value="Rpb4/RPC9_sf"/>
</dbReference>
<dbReference type="InterPro" id="IPR005574">
    <property type="entry name" value="Rpb4/RPC9"/>
</dbReference>
<evidence type="ECO:0000256" key="7">
    <source>
        <dbReference type="SAM" id="MobiDB-lite"/>
    </source>
</evidence>
<dbReference type="InterPro" id="IPR006590">
    <property type="entry name" value="RNA_pol_Rpb4/RPC9_core"/>
</dbReference>
<dbReference type="SMART" id="SM00657">
    <property type="entry name" value="RPOL4c"/>
    <property type="match status" value="1"/>
</dbReference>
<dbReference type="GO" id="GO:0000166">
    <property type="term" value="F:nucleotide binding"/>
    <property type="evidence" value="ECO:0007669"/>
    <property type="project" value="InterPro"/>
</dbReference>
<evidence type="ECO:0000256" key="2">
    <source>
        <dbReference type="ARBA" id="ARBA00006898"/>
    </source>
</evidence>
<dbReference type="InterPro" id="IPR038846">
    <property type="entry name" value="RPC9"/>
</dbReference>
<evidence type="ECO:0000259" key="8">
    <source>
        <dbReference type="SMART" id="SM00657"/>
    </source>
</evidence>
<feature type="domain" description="RNA polymerase Rpb4/RPC9 core" evidence="8">
    <location>
        <begin position="1"/>
        <end position="127"/>
    </location>
</feature>
<evidence type="ECO:0000256" key="4">
    <source>
        <dbReference type="ARBA" id="ARBA00022478"/>
    </source>
</evidence>
<gene>
    <name evidence="9" type="ORF">BGZ65_000322</name>
</gene>
<dbReference type="PANTHER" id="PTHR15561">
    <property type="entry name" value="CALCITONIN GENE-RELATED PEPTIDE-RECEPTOR COMPONENT PROTEIN"/>
    <property type="match status" value="1"/>
</dbReference>
<keyword evidence="4" id="KW-0240">DNA-directed RNA polymerase</keyword>
<protein>
    <recommendedName>
        <fullName evidence="3">DNA-directed RNA polymerase III subunit RPC9</fullName>
    </recommendedName>
</protein>